<dbReference type="EMBL" id="JAVHJL010000003">
    <property type="protein sequence ID" value="KAK6507605.1"/>
    <property type="molecule type" value="Genomic_DNA"/>
</dbReference>
<evidence type="ECO:0000313" key="3">
    <source>
        <dbReference type="EMBL" id="KAK6507605.1"/>
    </source>
</evidence>
<accession>A0AAV9WG38</accession>
<evidence type="ECO:0000256" key="1">
    <source>
        <dbReference type="SAM" id="MobiDB-lite"/>
    </source>
</evidence>
<gene>
    <name evidence="3" type="ORF">TWF481_006033</name>
</gene>
<organism evidence="3 4">
    <name type="scientific">Arthrobotrys musiformis</name>
    <dbReference type="NCBI Taxonomy" id="47236"/>
    <lineage>
        <taxon>Eukaryota</taxon>
        <taxon>Fungi</taxon>
        <taxon>Dikarya</taxon>
        <taxon>Ascomycota</taxon>
        <taxon>Pezizomycotina</taxon>
        <taxon>Orbiliomycetes</taxon>
        <taxon>Orbiliales</taxon>
        <taxon>Orbiliaceae</taxon>
        <taxon>Arthrobotrys</taxon>
    </lineage>
</organism>
<dbReference type="Gene3D" id="3.40.50.200">
    <property type="entry name" value="Peptidase S8/S53 domain"/>
    <property type="match status" value="1"/>
</dbReference>
<evidence type="ECO:0000256" key="2">
    <source>
        <dbReference type="SAM" id="SignalP"/>
    </source>
</evidence>
<protein>
    <recommendedName>
        <fullName evidence="5">Peptidase S8/S53 domain-containing protein</fullName>
    </recommendedName>
</protein>
<evidence type="ECO:0008006" key="5">
    <source>
        <dbReference type="Google" id="ProtNLM"/>
    </source>
</evidence>
<keyword evidence="2" id="KW-0732">Signal</keyword>
<dbReference type="Proteomes" id="UP001370758">
    <property type="component" value="Unassembled WGS sequence"/>
</dbReference>
<reference evidence="3 4" key="1">
    <citation type="submission" date="2023-08" db="EMBL/GenBank/DDBJ databases">
        <authorList>
            <person name="Palmer J.M."/>
        </authorList>
    </citation>
    <scope>NUCLEOTIDE SEQUENCE [LARGE SCALE GENOMIC DNA]</scope>
    <source>
        <strain evidence="3 4">TWF481</strain>
    </source>
</reference>
<feature type="chain" id="PRO_5043395945" description="Peptidase S8/S53 domain-containing protein" evidence="2">
    <location>
        <begin position="29"/>
        <end position="539"/>
    </location>
</feature>
<feature type="region of interest" description="Disordered" evidence="1">
    <location>
        <begin position="125"/>
        <end position="169"/>
    </location>
</feature>
<sequence>MRSHTISTLFNLLPILLLALFLPPKSSSELIGKDVRLWWFVIKREYWKDAKFKKQLIMELGHCNHEKHSGFIGADAYVSPHLGTPFIVFKTAMNPQCNLATMGKVYKKFKKQLAGWGEVPYSAKQMINANPNPPKKKANKKTEEKPKKNSPKKPAVKRGSDPKLEDVPTTAVDPLKRWLSRTANATMYMRPDGPGFNLFGDLVEERDEVKELNTNERTSFYGNYTSKPTRRDALEYDDHQPGSWGRYPITVRREAWQERRKLCQPPSMPMKALGNRYYYRSEREKALGAGVNIYIIGTGLDLKHDPAETPTDIKSYHGTGIYSLIAFPRIGQAPKAKVTFVQHYNIHGYYTTAHLFNAMFKTYDSILSSGTREAIIYCPWFYDQVQPENDLFANVYEPPDQVLGTNALKPGEYLSPTSEAEQYPHVVIPVGASDHENQKMFDDRPGKTVRIRAWAPGEAVHVMAYDVHGREGYTPVSGVAFAGATIVGMLAAFLSEGVKFEKVVEHLSKLSWPRVKGGPNIVWNGVKETEWTKGPHGFS</sequence>
<dbReference type="CDD" id="cd00306">
    <property type="entry name" value="Peptidases_S8_S53"/>
    <property type="match status" value="1"/>
</dbReference>
<feature type="signal peptide" evidence="2">
    <location>
        <begin position="1"/>
        <end position="28"/>
    </location>
</feature>
<proteinExistence type="predicted"/>
<name>A0AAV9WG38_9PEZI</name>
<dbReference type="SUPFAM" id="SSF52743">
    <property type="entry name" value="Subtilisin-like"/>
    <property type="match status" value="1"/>
</dbReference>
<evidence type="ECO:0000313" key="4">
    <source>
        <dbReference type="Proteomes" id="UP001370758"/>
    </source>
</evidence>
<comment type="caution">
    <text evidence="3">The sequence shown here is derived from an EMBL/GenBank/DDBJ whole genome shotgun (WGS) entry which is preliminary data.</text>
</comment>
<dbReference type="GO" id="GO:0004252">
    <property type="term" value="F:serine-type endopeptidase activity"/>
    <property type="evidence" value="ECO:0007669"/>
    <property type="project" value="InterPro"/>
</dbReference>
<dbReference type="AlphaFoldDB" id="A0AAV9WG38"/>
<dbReference type="GO" id="GO:0006508">
    <property type="term" value="P:proteolysis"/>
    <property type="evidence" value="ECO:0007669"/>
    <property type="project" value="InterPro"/>
</dbReference>
<keyword evidence="4" id="KW-1185">Reference proteome</keyword>
<dbReference type="InterPro" id="IPR036852">
    <property type="entry name" value="Peptidase_S8/S53_dom_sf"/>
</dbReference>